<dbReference type="PANTHER" id="PTHR12280:SF20">
    <property type="entry name" value="4'-PHOSPHOPANTETHEINE PHOSPHATASE"/>
    <property type="match status" value="1"/>
</dbReference>
<dbReference type="GO" id="GO:0005524">
    <property type="term" value="F:ATP binding"/>
    <property type="evidence" value="ECO:0007669"/>
    <property type="project" value="UniProtKB-KW"/>
</dbReference>
<keyword evidence="6" id="KW-1185">Reference proteome</keyword>
<dbReference type="PANTHER" id="PTHR12280">
    <property type="entry name" value="PANTOTHENATE KINASE"/>
    <property type="match status" value="1"/>
</dbReference>
<dbReference type="Gene3D" id="3.30.420.510">
    <property type="match status" value="1"/>
</dbReference>
<organism evidence="5 6">
    <name type="scientific">Malassezia globosa (strain ATCC MYA-4612 / CBS 7966)</name>
    <name type="common">Dandruff-associated fungus</name>
    <dbReference type="NCBI Taxonomy" id="425265"/>
    <lineage>
        <taxon>Eukaryota</taxon>
        <taxon>Fungi</taxon>
        <taxon>Dikarya</taxon>
        <taxon>Basidiomycota</taxon>
        <taxon>Ustilaginomycotina</taxon>
        <taxon>Malasseziomycetes</taxon>
        <taxon>Malasseziales</taxon>
        <taxon>Malasseziaceae</taxon>
        <taxon>Malassezia</taxon>
    </lineage>
</organism>
<evidence type="ECO:0000256" key="3">
    <source>
        <dbReference type="ARBA" id="ARBA00022993"/>
    </source>
</evidence>
<keyword evidence="1" id="KW-0547">Nucleotide-binding</keyword>
<evidence type="ECO:0000256" key="2">
    <source>
        <dbReference type="ARBA" id="ARBA00022840"/>
    </source>
</evidence>
<evidence type="ECO:0000256" key="1">
    <source>
        <dbReference type="ARBA" id="ARBA00022741"/>
    </source>
</evidence>
<dbReference type="EMBL" id="AAYY01000008">
    <property type="protein sequence ID" value="EDP43297.1"/>
    <property type="molecule type" value="Genomic_DNA"/>
</dbReference>
<gene>
    <name evidence="5" type="ORF">MGL_2307</name>
</gene>
<dbReference type="GO" id="GO:0005634">
    <property type="term" value="C:nucleus"/>
    <property type="evidence" value="ECO:0007669"/>
    <property type="project" value="TreeGrafter"/>
</dbReference>
<dbReference type="GO" id="GO:0015937">
    <property type="term" value="P:coenzyme A biosynthetic process"/>
    <property type="evidence" value="ECO:0007669"/>
    <property type="project" value="UniProtKB-KW"/>
</dbReference>
<feature type="region of interest" description="Disordered" evidence="4">
    <location>
        <begin position="556"/>
        <end position="594"/>
    </location>
</feature>
<dbReference type="GO" id="GO:0005829">
    <property type="term" value="C:cytosol"/>
    <property type="evidence" value="ECO:0007669"/>
    <property type="project" value="TreeGrafter"/>
</dbReference>
<feature type="region of interest" description="Disordered" evidence="4">
    <location>
        <begin position="487"/>
        <end position="542"/>
    </location>
</feature>
<dbReference type="SUPFAM" id="SSF53067">
    <property type="entry name" value="Actin-like ATPase domain"/>
    <property type="match status" value="2"/>
</dbReference>
<dbReference type="OrthoDB" id="498611at2759"/>
<keyword evidence="3" id="KW-0173">Coenzyme A biosynthesis</keyword>
<dbReference type="Gene3D" id="3.30.420.40">
    <property type="match status" value="1"/>
</dbReference>
<proteinExistence type="predicted"/>
<dbReference type="Pfam" id="PF03630">
    <property type="entry name" value="Fumble"/>
    <property type="match status" value="1"/>
</dbReference>
<evidence type="ECO:0000256" key="4">
    <source>
        <dbReference type="SAM" id="MobiDB-lite"/>
    </source>
</evidence>
<evidence type="ECO:0000313" key="5">
    <source>
        <dbReference type="EMBL" id="EDP43297.1"/>
    </source>
</evidence>
<comment type="caution">
    <text evidence="5">The sequence shown here is derived from an EMBL/GenBank/DDBJ whole genome shotgun (WGS) entry which is preliminary data.</text>
</comment>
<dbReference type="CDD" id="cd24123">
    <property type="entry name" value="ASKHA_NBD_PanK-II_Pank4"/>
    <property type="match status" value="1"/>
</dbReference>
<evidence type="ECO:0008006" key="7">
    <source>
        <dbReference type="Google" id="ProtNLM"/>
    </source>
</evidence>
<keyword evidence="2" id="KW-0067">ATP-binding</keyword>
<accession>A8Q343</accession>
<dbReference type="VEuPathDB" id="FungiDB:MGL_2307"/>
<feature type="compositionally biased region" description="Low complexity" evidence="4">
    <location>
        <begin position="520"/>
        <end position="542"/>
    </location>
</feature>
<reference evidence="5 6" key="1">
    <citation type="journal article" date="2007" name="Proc. Natl. Acad. Sci. U.S.A.">
        <title>Dandruff-associated Malassezia genomes reveal convergent and divergent virulence traits shared with plant and human fungal pathogens.</title>
        <authorList>
            <person name="Xu J."/>
            <person name="Saunders C.W."/>
            <person name="Hu P."/>
            <person name="Grant R.A."/>
            <person name="Boekhout T."/>
            <person name="Kuramae E.E."/>
            <person name="Kronstad J.W."/>
            <person name="Deangelis Y.M."/>
            <person name="Reeder N.L."/>
            <person name="Johnstone K.R."/>
            <person name="Leland M."/>
            <person name="Fieno A.M."/>
            <person name="Begley W.M."/>
            <person name="Sun Y."/>
            <person name="Lacey M.P."/>
            <person name="Chaudhary T."/>
            <person name="Keough T."/>
            <person name="Chu L."/>
            <person name="Sears R."/>
            <person name="Yuan B."/>
            <person name="Dawson T.L.Jr."/>
        </authorList>
    </citation>
    <scope>NUCLEOTIDE SEQUENCE [LARGE SCALE GENOMIC DNA]</scope>
    <source>
        <strain evidence="6">ATCC MYA-4612 / CBS 7966</strain>
    </source>
</reference>
<dbReference type="InterPro" id="IPR004567">
    <property type="entry name" value="Type_II_PanK"/>
</dbReference>
<dbReference type="Proteomes" id="UP000008837">
    <property type="component" value="Unassembled WGS sequence"/>
</dbReference>
<dbReference type="GeneID" id="5854818"/>
<dbReference type="STRING" id="425265.A8Q343"/>
<dbReference type="OMA" id="GGAHRFY"/>
<sequence length="656" mass="71492">MLQPPEVVPVDIFMRTHGARILDQEDENKHESRRDGHDIYLPNHVEHVSHIAVDVGGSLAKVVYFTCAPTTPSCETSPDATPAASARAQESGILEQESQKPTQATSAVYDSLSFHPTSLRGRCLPEQFPGGRLNFTKFESSNMDACMAFLRQLIERSALANNVTVEEVRQSVKIMATGGGAHLFYQRFKDELGVEVQREGEMECLITGLNFMTLIPEEVYWFSDTLVDDMDLSFPKNAAQLPRGDSSLLPNADADLPRPSPSPPLYAPMFESTPKPKLPCLLVNIGSGVSILKIDEFGQFERVSGTSLGGGTLWGLLGLLTDAQNFDEMLELCARGDNSHVDMLVGDIYGPVGLDHLGLKASTIASSFGKVFRWDRRSASPDTTDEAPRTASERRRARFRQEDICRSLLYAISNNIGQIAHMNAEKYKLDRIYFGGCFIRGHQATIATLSYAIRFWSRGRRRAYFLRHEGYLGAIGAWVRQIGSSPSVPHHIQVSEQAPQQHAGHVQRESGPEQKVPLASQPSQPSTSSSSPPSISTCQSHSHSIPAMLAEALGRTTLDGPSTSGDQTSKEGVDGNGGAEVAPAVATATSEPPSDTLSGLLDELEVLDKQGVSSDPDSIHRIMEQLDRAHQVADAIESRVDQLLGKIHTLLPSEAS</sequence>
<dbReference type="InParanoid" id="A8Q343"/>
<name>A8Q343_MALGO</name>
<dbReference type="FunCoup" id="A8Q343">
    <property type="interactions" value="451"/>
</dbReference>
<dbReference type="AlphaFoldDB" id="A8Q343"/>
<protein>
    <recommendedName>
        <fullName evidence="7">Pantothenate kinase</fullName>
    </recommendedName>
</protein>
<dbReference type="KEGG" id="mgl:MGL_2307"/>
<dbReference type="InterPro" id="IPR043129">
    <property type="entry name" value="ATPase_NBD"/>
</dbReference>
<dbReference type="GO" id="GO:0004594">
    <property type="term" value="F:pantothenate kinase activity"/>
    <property type="evidence" value="ECO:0007669"/>
    <property type="project" value="TreeGrafter"/>
</dbReference>
<feature type="region of interest" description="Disordered" evidence="4">
    <location>
        <begin position="73"/>
        <end position="106"/>
    </location>
</feature>
<dbReference type="FunFam" id="3.30.420.40:FF:000115">
    <property type="entry name" value="Pantothenate kinase PanK"/>
    <property type="match status" value="1"/>
</dbReference>
<evidence type="ECO:0000313" key="6">
    <source>
        <dbReference type="Proteomes" id="UP000008837"/>
    </source>
</evidence>
<dbReference type="RefSeq" id="XP_001730511.1">
    <property type="nucleotide sequence ID" value="XM_001730459.1"/>
</dbReference>